<dbReference type="SUPFAM" id="SSF53850">
    <property type="entry name" value="Periplasmic binding protein-like II"/>
    <property type="match status" value="1"/>
</dbReference>
<dbReference type="PANTHER" id="PTHR42941">
    <property type="entry name" value="SLL1037 PROTEIN"/>
    <property type="match status" value="1"/>
</dbReference>
<dbReference type="InterPro" id="IPR011852">
    <property type="entry name" value="TRAP_TAXI"/>
</dbReference>
<evidence type="ECO:0000313" key="2">
    <source>
        <dbReference type="Proteomes" id="UP000252355"/>
    </source>
</evidence>
<proteinExistence type="predicted"/>
<evidence type="ECO:0000313" key="1">
    <source>
        <dbReference type="EMBL" id="RCK76729.1"/>
    </source>
</evidence>
<comment type="caution">
    <text evidence="1">The sequence shown here is derived from an EMBL/GenBank/DDBJ whole genome shotgun (WGS) entry which is preliminary data.</text>
</comment>
<gene>
    <name evidence="1" type="ORF">OZSIB_3321</name>
</gene>
<keyword evidence="1" id="KW-0675">Receptor</keyword>
<dbReference type="Gene3D" id="3.40.190.10">
    <property type="entry name" value="Periplasmic binding protein-like II"/>
    <property type="match status" value="2"/>
</dbReference>
<organism evidence="1 2">
    <name type="scientific">Candidatus Ozemobacter sibiricus</name>
    <dbReference type="NCBI Taxonomy" id="2268124"/>
    <lineage>
        <taxon>Bacteria</taxon>
        <taxon>Candidatus Ozemobacteria</taxon>
        <taxon>Candidatus Ozemobacterales</taxon>
        <taxon>Candidatus Ozemobacteraceae</taxon>
        <taxon>Candidatus Ozemobacter</taxon>
    </lineage>
</organism>
<name>A0A367ZG42_9BACT</name>
<accession>A0A367ZG42</accession>
<dbReference type="Pfam" id="PF16868">
    <property type="entry name" value="NMT1_3"/>
    <property type="match status" value="1"/>
</dbReference>
<protein>
    <submittedName>
        <fullName evidence="1">TRAP transporter solute receptor, TAXI family</fullName>
    </submittedName>
</protein>
<dbReference type="AlphaFoldDB" id="A0A367ZG42"/>
<dbReference type="CDD" id="cd13520">
    <property type="entry name" value="PBP2_TAXI_TRAP"/>
    <property type="match status" value="1"/>
</dbReference>
<sequence>MRELPRPALTGFLPPRPLIGLLGLALLLAGMGSVAAQEASRTYDVRLVKRFFSIGTASISGMYYPLGSAMSRLFNSNLDGIVTIPEPTKGSVDNIEHLRRGEIALALVQNDVAFNAFHGRGAYEGRPMPTLRVLASLYSEVLHVAVRQDAGLRTFDDLRGKVLAIGEEGSGTAVNSQIILEQLGFKPGDFTPSYLGVTKAIAALEGGYVDAVFFTGGLPSEGFALLGRRLPIRLLSFSSEMRQKVIAAYPFWQEEIIPAGTYPGQTADVATVGLRALLCTTAGFDPDLGERMLALIFDQAAYLATMSRAAAGLRLDTATKGVPPEMLHPATRQFLAGRGFPLP</sequence>
<dbReference type="EMBL" id="QOQW01000035">
    <property type="protein sequence ID" value="RCK76729.1"/>
    <property type="molecule type" value="Genomic_DNA"/>
</dbReference>
<dbReference type="NCBIfam" id="TIGR02122">
    <property type="entry name" value="TRAP_TAXI"/>
    <property type="match status" value="1"/>
</dbReference>
<dbReference type="PANTHER" id="PTHR42941:SF1">
    <property type="entry name" value="SLL1037 PROTEIN"/>
    <property type="match status" value="1"/>
</dbReference>
<dbReference type="Proteomes" id="UP000252355">
    <property type="component" value="Unassembled WGS sequence"/>
</dbReference>
<reference evidence="1 2" key="1">
    <citation type="submission" date="2018-05" db="EMBL/GenBank/DDBJ databases">
        <title>A metagenomic window into the 2 km-deep terrestrial subsurface aquifer revealed taxonomically and functionally diverse microbial community comprising novel uncultured bacterial lineages.</title>
        <authorList>
            <person name="Kadnikov V.V."/>
            <person name="Mardanov A.V."/>
            <person name="Beletsky A.V."/>
            <person name="Banks D."/>
            <person name="Pimenov N.V."/>
            <person name="Frank Y.A."/>
            <person name="Karnachuk O.V."/>
            <person name="Ravin N.V."/>
        </authorList>
    </citation>
    <scope>NUCLEOTIDE SEQUENCE [LARGE SCALE GENOMIC DNA]</scope>
    <source>
        <strain evidence="1">BY5</strain>
    </source>
</reference>